<evidence type="ECO:0000256" key="4">
    <source>
        <dbReference type="ARBA" id="ARBA00022691"/>
    </source>
</evidence>
<evidence type="ECO:0000256" key="1">
    <source>
        <dbReference type="ARBA" id="ARBA00001966"/>
    </source>
</evidence>
<dbReference type="InterPro" id="IPR058240">
    <property type="entry name" value="rSAM_sf"/>
</dbReference>
<evidence type="ECO:0000256" key="6">
    <source>
        <dbReference type="ARBA" id="ARBA00023004"/>
    </source>
</evidence>
<dbReference type="eggNOG" id="COG1032">
    <property type="taxonomic scope" value="Bacteria"/>
</dbReference>
<feature type="domain" description="Radical SAM core" evidence="9">
    <location>
        <begin position="193"/>
        <end position="419"/>
    </location>
</feature>
<dbReference type="Gene3D" id="3.40.50.280">
    <property type="entry name" value="Cobalamin-binding domain"/>
    <property type="match status" value="1"/>
</dbReference>
<comment type="cofactor">
    <cofactor evidence="1">
        <name>[4Fe-4S] cluster</name>
        <dbReference type="ChEBI" id="CHEBI:49883"/>
    </cofactor>
</comment>
<protein>
    <submittedName>
        <fullName evidence="10">Fe-S oxidoreductase</fullName>
    </submittedName>
</protein>
<feature type="compositionally biased region" description="Polar residues" evidence="8">
    <location>
        <begin position="533"/>
        <end position="543"/>
    </location>
</feature>
<dbReference type="InterPro" id="IPR006638">
    <property type="entry name" value="Elp3/MiaA/NifB-like_rSAM"/>
</dbReference>
<keyword evidence="6" id="KW-0408">Iron</keyword>
<evidence type="ECO:0000256" key="7">
    <source>
        <dbReference type="ARBA" id="ARBA00023014"/>
    </source>
</evidence>
<dbReference type="GO" id="GO:0046872">
    <property type="term" value="F:metal ion binding"/>
    <property type="evidence" value="ECO:0007669"/>
    <property type="project" value="UniProtKB-KW"/>
</dbReference>
<dbReference type="GO" id="GO:0003824">
    <property type="term" value="F:catalytic activity"/>
    <property type="evidence" value="ECO:0007669"/>
    <property type="project" value="InterPro"/>
</dbReference>
<proteinExistence type="predicted"/>
<evidence type="ECO:0000256" key="5">
    <source>
        <dbReference type="ARBA" id="ARBA00022723"/>
    </source>
</evidence>
<name>H8Z0N0_9GAMM</name>
<dbReference type="RefSeq" id="WP_009149145.1">
    <property type="nucleotide sequence ID" value="NZ_CP121471.1"/>
</dbReference>
<dbReference type="HOGENOM" id="CLU_462985_0_0_6"/>
<reference evidence="10 11" key="2">
    <citation type="submission" date="2011-11" db="EMBL/GenBank/DDBJ databases">
        <authorList>
            <consortium name="US DOE Joint Genome Institute"/>
            <person name="Lucas S."/>
            <person name="Han J."/>
            <person name="Lapidus A."/>
            <person name="Cheng J.-F."/>
            <person name="Goodwin L."/>
            <person name="Pitluck S."/>
            <person name="Peters L."/>
            <person name="Ovchinnikova G."/>
            <person name="Zhang X."/>
            <person name="Detter J.C."/>
            <person name="Han C."/>
            <person name="Tapia R."/>
            <person name="Land M."/>
            <person name="Hauser L."/>
            <person name="Kyrpides N."/>
            <person name="Ivanova N."/>
            <person name="Pagani I."/>
            <person name="Vogl K."/>
            <person name="Liu Z."/>
            <person name="Overmann J."/>
            <person name="Frigaard N.-U."/>
            <person name="Bryant D."/>
            <person name="Woyke T."/>
        </authorList>
    </citation>
    <scope>NUCLEOTIDE SEQUENCE [LARGE SCALE GENOMIC DNA]</scope>
    <source>
        <strain evidence="10 11">970</strain>
    </source>
</reference>
<dbReference type="PROSITE" id="PS51918">
    <property type="entry name" value="RADICAL_SAM"/>
    <property type="match status" value="1"/>
</dbReference>
<dbReference type="CDD" id="cd01335">
    <property type="entry name" value="Radical_SAM"/>
    <property type="match status" value="1"/>
</dbReference>
<dbReference type="InterPro" id="IPR034466">
    <property type="entry name" value="Methyltransferase_Class_B"/>
</dbReference>
<dbReference type="STRING" id="631362.Thi970DRAFT_02628"/>
<dbReference type="SMART" id="SM00729">
    <property type="entry name" value="Elp3"/>
    <property type="match status" value="1"/>
</dbReference>
<dbReference type="PANTHER" id="PTHR43409">
    <property type="entry name" value="ANAEROBIC MAGNESIUM-PROTOPORPHYRIN IX MONOMETHYL ESTER CYCLASE-RELATED"/>
    <property type="match status" value="1"/>
</dbReference>
<gene>
    <name evidence="10" type="ORF">Thi970DRAFT_02628</name>
</gene>
<keyword evidence="3" id="KW-0808">Transferase</keyword>
<dbReference type="SFLD" id="SFLDG01123">
    <property type="entry name" value="methyltransferase_(Class_B)"/>
    <property type="match status" value="1"/>
</dbReference>
<keyword evidence="2" id="KW-0489">Methyltransferase</keyword>
<dbReference type="PANTHER" id="PTHR43409:SF7">
    <property type="entry name" value="BLL1977 PROTEIN"/>
    <property type="match status" value="1"/>
</dbReference>
<keyword evidence="11" id="KW-1185">Reference proteome</keyword>
<accession>H8Z0N0</accession>
<dbReference type="SUPFAM" id="SSF102114">
    <property type="entry name" value="Radical SAM enzymes"/>
    <property type="match status" value="1"/>
</dbReference>
<dbReference type="SFLD" id="SFLDS00029">
    <property type="entry name" value="Radical_SAM"/>
    <property type="match status" value="1"/>
</dbReference>
<dbReference type="EMBL" id="JH603169">
    <property type="protein sequence ID" value="EIC22371.1"/>
    <property type="molecule type" value="Genomic_DNA"/>
</dbReference>
<dbReference type="SFLD" id="SFLDG01082">
    <property type="entry name" value="B12-binding_domain_containing"/>
    <property type="match status" value="1"/>
</dbReference>
<sequence length="556" mass="63094">MTQVFNLILIKPTHYDDDGYVIQWLRSAMPANSLAALYALARDCAERRVLGDNVDIRIWAADETNTRIQPKKLAAKIQRGGGQGMVALVGVQSNQYPRALDLAKAFRKLGVAVCIGGFHVSGCLAMLPDLTPELRHALDLGVSLFAGEAEESLESLLQDAWAGQLKSIYNFMAQLPALENVPAPFLTRQQVKHTAGRQTSFDAGRGCPFLCSFCTIINVQGRKSRHRGADDVERIILSNLSQGVDRFFITDDNFARNRNWEAILDRLIALRQQRHFNLFIQVDTMCHRIPRFIDKAAAAGVKRVFIGLENIDEENLQAINKKQNRLAEYRATFLAWKTARVFTLAGYIVGLPMDTPESVIRCVEIIKRELPVDLLEFFFLTPLPGSEDHKTLYARGTPMDADLNKYDLSHAVTKHDRMSAAEWEATYRKCWDIYYSDEHVNTLMRRAHACGISPKRIMESAAWFYGSVLAEGVHPLEAGILRRKFREDRRPGLPIENPIVFYPRRVREFFYTHWTIGRLLLKYHRMQKAIRSQPHSRNYQDNAITPIPRAGPGEGG</sequence>
<evidence type="ECO:0000259" key="9">
    <source>
        <dbReference type="PROSITE" id="PS51918"/>
    </source>
</evidence>
<keyword evidence="7" id="KW-0411">Iron-sulfur</keyword>
<dbReference type="InterPro" id="IPR007197">
    <property type="entry name" value="rSAM"/>
</dbReference>
<keyword evidence="4" id="KW-0949">S-adenosyl-L-methionine</keyword>
<dbReference type="OrthoDB" id="9801424at2"/>
<dbReference type="AlphaFoldDB" id="H8Z0N0"/>
<evidence type="ECO:0000313" key="10">
    <source>
        <dbReference type="EMBL" id="EIC22371.1"/>
    </source>
</evidence>
<reference evidence="11" key="1">
    <citation type="submission" date="2011-06" db="EMBL/GenBank/DDBJ databases">
        <authorList>
            <consortium name="US DOE Joint Genome Institute (JGI-PGF)"/>
            <person name="Lucas S."/>
            <person name="Han J."/>
            <person name="Lapidus A."/>
            <person name="Cheng J.-F."/>
            <person name="Goodwin L."/>
            <person name="Pitluck S."/>
            <person name="Peters L."/>
            <person name="Land M.L."/>
            <person name="Hauser L."/>
            <person name="Vogl K."/>
            <person name="Liu Z."/>
            <person name="Overmann J."/>
            <person name="Frigaard N.-U."/>
            <person name="Bryant D.A."/>
            <person name="Woyke T.J."/>
        </authorList>
    </citation>
    <scope>NUCLEOTIDE SEQUENCE [LARGE SCALE GENOMIC DNA]</scope>
    <source>
        <strain evidence="11">970</strain>
    </source>
</reference>
<keyword evidence="5" id="KW-0479">Metal-binding</keyword>
<dbReference type="Proteomes" id="UP000002964">
    <property type="component" value="Unassembled WGS sequence"/>
</dbReference>
<dbReference type="GO" id="GO:0005829">
    <property type="term" value="C:cytosol"/>
    <property type="evidence" value="ECO:0007669"/>
    <property type="project" value="TreeGrafter"/>
</dbReference>
<dbReference type="InterPro" id="IPR023404">
    <property type="entry name" value="rSAM_horseshoe"/>
</dbReference>
<organism evidence="10 11">
    <name type="scientific">Thiorhodovibrio frisius</name>
    <dbReference type="NCBI Taxonomy" id="631362"/>
    <lineage>
        <taxon>Bacteria</taxon>
        <taxon>Pseudomonadati</taxon>
        <taxon>Pseudomonadota</taxon>
        <taxon>Gammaproteobacteria</taxon>
        <taxon>Chromatiales</taxon>
        <taxon>Chromatiaceae</taxon>
        <taxon>Thiorhodovibrio</taxon>
    </lineage>
</organism>
<dbReference type="InterPro" id="IPR051198">
    <property type="entry name" value="BchE-like"/>
</dbReference>
<dbReference type="Gene3D" id="3.80.30.20">
    <property type="entry name" value="tm_1862 like domain"/>
    <property type="match status" value="1"/>
</dbReference>
<feature type="region of interest" description="Disordered" evidence="8">
    <location>
        <begin position="532"/>
        <end position="556"/>
    </location>
</feature>
<evidence type="ECO:0000313" key="11">
    <source>
        <dbReference type="Proteomes" id="UP000002964"/>
    </source>
</evidence>
<evidence type="ECO:0000256" key="8">
    <source>
        <dbReference type="SAM" id="MobiDB-lite"/>
    </source>
</evidence>
<evidence type="ECO:0000256" key="2">
    <source>
        <dbReference type="ARBA" id="ARBA00022603"/>
    </source>
</evidence>
<evidence type="ECO:0000256" key="3">
    <source>
        <dbReference type="ARBA" id="ARBA00022679"/>
    </source>
</evidence>
<dbReference type="Pfam" id="PF04055">
    <property type="entry name" value="Radical_SAM"/>
    <property type="match status" value="1"/>
</dbReference>
<dbReference type="GO" id="GO:0051539">
    <property type="term" value="F:4 iron, 4 sulfur cluster binding"/>
    <property type="evidence" value="ECO:0007669"/>
    <property type="project" value="UniProtKB-KW"/>
</dbReference>